<dbReference type="GO" id="GO:0006598">
    <property type="term" value="P:polyamine catabolic process"/>
    <property type="evidence" value="ECO:0007669"/>
    <property type="project" value="TreeGrafter"/>
</dbReference>
<evidence type="ECO:0000313" key="2">
    <source>
        <dbReference type="Proteomes" id="UP000198741"/>
    </source>
</evidence>
<reference evidence="1 2" key="1">
    <citation type="submission" date="2016-10" db="EMBL/GenBank/DDBJ databases">
        <authorList>
            <person name="de Groot N.N."/>
        </authorList>
    </citation>
    <scope>NUCLEOTIDE SEQUENCE [LARGE SCALE GENOMIC DNA]</scope>
    <source>
        <strain evidence="2">P4-7,KCTC 19426,CECT 7604</strain>
    </source>
</reference>
<dbReference type="Pfam" id="PF07722">
    <property type="entry name" value="Peptidase_C26"/>
    <property type="match status" value="1"/>
</dbReference>
<keyword evidence="1" id="KW-0315">Glutamine amidotransferase</keyword>
<accession>A0A1H0JCF3</accession>
<dbReference type="PANTHER" id="PTHR43235:SF1">
    <property type="entry name" value="GLUTAMINE AMIDOTRANSFERASE PB2B2.05-RELATED"/>
    <property type="match status" value="1"/>
</dbReference>
<gene>
    <name evidence="1" type="ORF">SAMN04515671_0856</name>
</gene>
<dbReference type="Proteomes" id="UP000198741">
    <property type="component" value="Chromosome I"/>
</dbReference>
<evidence type="ECO:0000313" key="1">
    <source>
        <dbReference type="EMBL" id="SDO41149.1"/>
    </source>
</evidence>
<dbReference type="CDD" id="cd01745">
    <property type="entry name" value="GATase1_2"/>
    <property type="match status" value="1"/>
</dbReference>
<name>A0A1H0JCF3_9ACTN</name>
<keyword evidence="1" id="KW-0808">Transferase</keyword>
<dbReference type="GO" id="GO:0016740">
    <property type="term" value="F:transferase activity"/>
    <property type="evidence" value="ECO:0007669"/>
    <property type="project" value="UniProtKB-KW"/>
</dbReference>
<dbReference type="GO" id="GO:0033969">
    <property type="term" value="F:gamma-glutamyl-gamma-aminobutyrate hydrolase activity"/>
    <property type="evidence" value="ECO:0007669"/>
    <property type="project" value="TreeGrafter"/>
</dbReference>
<protein>
    <submittedName>
        <fullName evidence="1">Putative glutamine amidotransferase</fullName>
    </submittedName>
</protein>
<proteinExistence type="predicted"/>
<sequence length="235" mass="24624">MVGMTRPIIGISTYREPATWGQWQQVPAALVPARYVDAVRAGGGTPVLLPPLGPNDDAAQLVSRLDGLVIAGGADVNPARYGQHPEAHTSGWRDDRDVSEYALLDAAEDLGLPVLGICRGMQVLAARAGGHLCQHVPDLVGHDKHSPGPGEYGPVAVTTVDGSRLAGIVGRDLTVPCHHHQSVLDAPGFVFSAAADDGIPEAMETVTDRFVVAVQWHPETGSDMRLFQALAAAAG</sequence>
<dbReference type="SUPFAM" id="SSF52317">
    <property type="entry name" value="Class I glutamine amidotransferase-like"/>
    <property type="match status" value="1"/>
</dbReference>
<dbReference type="EMBL" id="LT629710">
    <property type="protein sequence ID" value="SDO41149.1"/>
    <property type="molecule type" value="Genomic_DNA"/>
</dbReference>
<dbReference type="AlphaFoldDB" id="A0A1H0JCF3"/>
<organism evidence="1 2">
    <name type="scientific">Nakamurella panacisegetis</name>
    <dbReference type="NCBI Taxonomy" id="1090615"/>
    <lineage>
        <taxon>Bacteria</taxon>
        <taxon>Bacillati</taxon>
        <taxon>Actinomycetota</taxon>
        <taxon>Actinomycetes</taxon>
        <taxon>Nakamurellales</taxon>
        <taxon>Nakamurellaceae</taxon>
        <taxon>Nakamurella</taxon>
    </lineage>
</organism>
<dbReference type="GO" id="GO:0005829">
    <property type="term" value="C:cytosol"/>
    <property type="evidence" value="ECO:0007669"/>
    <property type="project" value="TreeGrafter"/>
</dbReference>
<dbReference type="InterPro" id="IPR044668">
    <property type="entry name" value="PuuD-like"/>
</dbReference>
<dbReference type="InterPro" id="IPR029062">
    <property type="entry name" value="Class_I_gatase-like"/>
</dbReference>
<dbReference type="InterPro" id="IPR011697">
    <property type="entry name" value="Peptidase_C26"/>
</dbReference>
<dbReference type="PROSITE" id="PS51273">
    <property type="entry name" value="GATASE_TYPE_1"/>
    <property type="match status" value="1"/>
</dbReference>
<keyword evidence="2" id="KW-1185">Reference proteome</keyword>
<dbReference type="STRING" id="1090615.SAMN04515671_0856"/>
<dbReference type="Gene3D" id="3.40.50.880">
    <property type="match status" value="1"/>
</dbReference>
<dbReference type="PANTHER" id="PTHR43235">
    <property type="entry name" value="GLUTAMINE AMIDOTRANSFERASE PB2B2.05-RELATED"/>
    <property type="match status" value="1"/>
</dbReference>